<sequence>MAFNSLGYDIRGSAAWITFNRPEAMNAITPDVIADLAHAVELVRQDADVRSVVITGTGRAFCAGADLKASLALKERDGRMATVTHFLIPLQQVLRDLRALPKPVIAAVNGFCMAGGLETVLVCDIILAARSAVFSDAHARFGLLPAIGGAWGLAQALGPYKAKEVMFTADQYSAETMCAAGLVNRVVADDELAVAAQALADQFAARSAEGLAKMKQMINDEIDMPWDLAARYELAVHANNTAMSGDLMEGLRAFNEKRSARF</sequence>
<dbReference type="AlphaFoldDB" id="A0A9X2HFV6"/>
<dbReference type="Gene3D" id="3.90.226.10">
    <property type="entry name" value="2-enoyl-CoA Hydratase, Chain A, domain 1"/>
    <property type="match status" value="1"/>
</dbReference>
<evidence type="ECO:0000256" key="2">
    <source>
        <dbReference type="RuleBase" id="RU003707"/>
    </source>
</evidence>
<protein>
    <submittedName>
        <fullName evidence="3">Enoyl-CoA hydratase/isomerase family protein</fullName>
    </submittedName>
</protein>
<dbReference type="InterPro" id="IPR001753">
    <property type="entry name" value="Enoyl-CoA_hydra/iso"/>
</dbReference>
<keyword evidence="4" id="KW-1185">Reference proteome</keyword>
<dbReference type="SUPFAM" id="SSF52096">
    <property type="entry name" value="ClpP/crotonase"/>
    <property type="match status" value="1"/>
</dbReference>
<organism evidence="3 4">
    <name type="scientific">Sphingomonas tagetis</name>
    <dbReference type="NCBI Taxonomy" id="2949092"/>
    <lineage>
        <taxon>Bacteria</taxon>
        <taxon>Pseudomonadati</taxon>
        <taxon>Pseudomonadota</taxon>
        <taxon>Alphaproteobacteria</taxon>
        <taxon>Sphingomonadales</taxon>
        <taxon>Sphingomonadaceae</taxon>
        <taxon>Sphingomonas</taxon>
    </lineage>
</organism>
<accession>A0A9X2HFV6</accession>
<comment type="similarity">
    <text evidence="1 2">Belongs to the enoyl-CoA hydratase/isomerase family.</text>
</comment>
<dbReference type="GO" id="GO:0003824">
    <property type="term" value="F:catalytic activity"/>
    <property type="evidence" value="ECO:0007669"/>
    <property type="project" value="InterPro"/>
</dbReference>
<dbReference type="EMBL" id="JAMLDX010000003">
    <property type="protein sequence ID" value="MCP3730043.1"/>
    <property type="molecule type" value="Genomic_DNA"/>
</dbReference>
<evidence type="ECO:0000256" key="1">
    <source>
        <dbReference type="ARBA" id="ARBA00005254"/>
    </source>
</evidence>
<dbReference type="Proteomes" id="UP001139451">
    <property type="component" value="Unassembled WGS sequence"/>
</dbReference>
<reference evidence="3" key="1">
    <citation type="submission" date="2022-05" db="EMBL/GenBank/DDBJ databases">
        <title>Sphingomonas sp. strain MG17 Genome sequencing and assembly.</title>
        <authorList>
            <person name="Kim I."/>
        </authorList>
    </citation>
    <scope>NUCLEOTIDE SEQUENCE</scope>
    <source>
        <strain evidence="3">MG17</strain>
    </source>
</reference>
<gene>
    <name evidence="3" type="ORF">M9978_06335</name>
</gene>
<dbReference type="InterPro" id="IPR029045">
    <property type="entry name" value="ClpP/crotonase-like_dom_sf"/>
</dbReference>
<dbReference type="CDD" id="cd06558">
    <property type="entry name" value="crotonase-like"/>
    <property type="match status" value="1"/>
</dbReference>
<dbReference type="InterPro" id="IPR018376">
    <property type="entry name" value="Enoyl-CoA_hyd/isom_CS"/>
</dbReference>
<dbReference type="PANTHER" id="PTHR43802:SF1">
    <property type="entry name" value="IP11341P-RELATED"/>
    <property type="match status" value="1"/>
</dbReference>
<proteinExistence type="inferred from homology"/>
<evidence type="ECO:0000313" key="3">
    <source>
        <dbReference type="EMBL" id="MCP3730043.1"/>
    </source>
</evidence>
<dbReference type="Pfam" id="PF00378">
    <property type="entry name" value="ECH_1"/>
    <property type="match status" value="1"/>
</dbReference>
<comment type="caution">
    <text evidence="3">The sequence shown here is derived from an EMBL/GenBank/DDBJ whole genome shotgun (WGS) entry which is preliminary data.</text>
</comment>
<evidence type="ECO:0000313" key="4">
    <source>
        <dbReference type="Proteomes" id="UP001139451"/>
    </source>
</evidence>
<dbReference type="PANTHER" id="PTHR43802">
    <property type="entry name" value="ENOYL-COA HYDRATASE"/>
    <property type="match status" value="1"/>
</dbReference>
<name>A0A9X2HFV6_9SPHN</name>
<dbReference type="PROSITE" id="PS00166">
    <property type="entry name" value="ENOYL_COA_HYDRATASE"/>
    <property type="match status" value="1"/>
</dbReference>
<dbReference type="RefSeq" id="WP_254292154.1">
    <property type="nucleotide sequence ID" value="NZ_JAMLDX010000003.1"/>
</dbReference>